<dbReference type="GO" id="GO:0006412">
    <property type="term" value="P:translation"/>
    <property type="evidence" value="ECO:0007669"/>
    <property type="project" value="UniProtKB-UniRule"/>
</dbReference>
<dbReference type="PANTHER" id="PTHR12934">
    <property type="entry name" value="50S RIBOSOMAL PROTEIN L15"/>
    <property type="match status" value="1"/>
</dbReference>
<dbReference type="InterPro" id="IPR005749">
    <property type="entry name" value="Ribosomal_uL15_bac-type"/>
</dbReference>
<feature type="region of interest" description="Disordered" evidence="6">
    <location>
        <begin position="1"/>
        <end position="55"/>
    </location>
</feature>
<evidence type="ECO:0000256" key="4">
    <source>
        <dbReference type="HAMAP-Rule" id="MF_01341"/>
    </source>
</evidence>
<dbReference type="GO" id="GO:0019843">
    <property type="term" value="F:rRNA binding"/>
    <property type="evidence" value="ECO:0007669"/>
    <property type="project" value="UniProtKB-UniRule"/>
</dbReference>
<evidence type="ECO:0000256" key="3">
    <source>
        <dbReference type="ARBA" id="ARBA00023274"/>
    </source>
</evidence>
<sequence>MQLNDLFPSPGSRHKKKRVGRGPGSGWGKTAGRGHKGQKSRSGAGFKPGFEGGQMPLLRRIPKRGFRNEFKRAWAIVNLRDLARFPAHSVVDEEVLRHAGLVKGQVDGIKLLGQGEVTVPLTVRVQAVSSQARTRIEAAGGRVEAI</sequence>
<dbReference type="AlphaFoldDB" id="A0A7C3SL97"/>
<name>A0A7C3SL97_9BACT</name>
<feature type="domain" description="Large ribosomal subunit protein uL15/eL18" evidence="7">
    <location>
        <begin position="77"/>
        <end position="144"/>
    </location>
</feature>
<dbReference type="PROSITE" id="PS00475">
    <property type="entry name" value="RIBOSOMAL_L15"/>
    <property type="match status" value="1"/>
</dbReference>
<dbReference type="GO" id="GO:0022625">
    <property type="term" value="C:cytosolic large ribosomal subunit"/>
    <property type="evidence" value="ECO:0007669"/>
    <property type="project" value="TreeGrafter"/>
</dbReference>
<evidence type="ECO:0000256" key="2">
    <source>
        <dbReference type="ARBA" id="ARBA00022980"/>
    </source>
</evidence>
<dbReference type="Pfam" id="PF00828">
    <property type="entry name" value="Ribosomal_L27A"/>
    <property type="match status" value="1"/>
</dbReference>
<comment type="similarity">
    <text evidence="1 4 5">Belongs to the universal ribosomal protein uL15 family.</text>
</comment>
<evidence type="ECO:0000259" key="7">
    <source>
        <dbReference type="Pfam" id="PF00828"/>
    </source>
</evidence>
<evidence type="ECO:0000256" key="5">
    <source>
        <dbReference type="RuleBase" id="RU003888"/>
    </source>
</evidence>
<evidence type="ECO:0000256" key="1">
    <source>
        <dbReference type="ARBA" id="ARBA00007320"/>
    </source>
</evidence>
<evidence type="ECO:0000256" key="6">
    <source>
        <dbReference type="SAM" id="MobiDB-lite"/>
    </source>
</evidence>
<proteinExistence type="inferred from homology"/>
<comment type="subunit">
    <text evidence="4">Part of the 50S ribosomal subunit.</text>
</comment>
<dbReference type="EMBL" id="DTHB01000049">
    <property type="protein sequence ID" value="HGB15047.1"/>
    <property type="molecule type" value="Genomic_DNA"/>
</dbReference>
<dbReference type="InterPro" id="IPR001196">
    <property type="entry name" value="Ribosomal_uL15_CS"/>
</dbReference>
<dbReference type="NCBIfam" id="TIGR01071">
    <property type="entry name" value="rplO_bact"/>
    <property type="match status" value="1"/>
</dbReference>
<feature type="compositionally biased region" description="Gly residues" evidence="6">
    <location>
        <begin position="21"/>
        <end position="31"/>
    </location>
</feature>
<protein>
    <recommendedName>
        <fullName evidence="4">Large ribosomal subunit protein uL15</fullName>
    </recommendedName>
</protein>
<dbReference type="GO" id="GO:0003735">
    <property type="term" value="F:structural constituent of ribosome"/>
    <property type="evidence" value="ECO:0007669"/>
    <property type="project" value="InterPro"/>
</dbReference>
<dbReference type="InterPro" id="IPR036227">
    <property type="entry name" value="Ribosomal_uL15/eL18_sf"/>
</dbReference>
<keyword evidence="4" id="KW-0694">RNA-binding</keyword>
<dbReference type="SUPFAM" id="SSF52080">
    <property type="entry name" value="Ribosomal proteins L15p and L18e"/>
    <property type="match status" value="1"/>
</dbReference>
<dbReference type="PANTHER" id="PTHR12934:SF11">
    <property type="entry name" value="LARGE RIBOSOMAL SUBUNIT PROTEIN UL15M"/>
    <property type="match status" value="1"/>
</dbReference>
<comment type="caution">
    <text evidence="8">The sequence shown here is derived from an EMBL/GenBank/DDBJ whole genome shotgun (WGS) entry which is preliminary data.</text>
</comment>
<reference evidence="8" key="1">
    <citation type="journal article" date="2020" name="mSystems">
        <title>Genome- and Community-Level Interaction Insights into Carbon Utilization and Element Cycling Functions of Hydrothermarchaeota in Hydrothermal Sediment.</title>
        <authorList>
            <person name="Zhou Z."/>
            <person name="Liu Y."/>
            <person name="Xu W."/>
            <person name="Pan J."/>
            <person name="Luo Z.H."/>
            <person name="Li M."/>
        </authorList>
    </citation>
    <scope>NUCLEOTIDE SEQUENCE [LARGE SCALE GENOMIC DNA]</scope>
    <source>
        <strain evidence="8">SpSt-776</strain>
    </source>
</reference>
<keyword evidence="4" id="KW-0699">rRNA-binding</keyword>
<dbReference type="InterPro" id="IPR030878">
    <property type="entry name" value="Ribosomal_uL15"/>
</dbReference>
<dbReference type="HAMAP" id="MF_01341">
    <property type="entry name" value="Ribosomal_uL15"/>
    <property type="match status" value="1"/>
</dbReference>
<dbReference type="InterPro" id="IPR021131">
    <property type="entry name" value="Ribosomal_uL15/eL18"/>
</dbReference>
<organism evidence="8">
    <name type="scientific">Desulfobacca acetoxidans</name>
    <dbReference type="NCBI Taxonomy" id="60893"/>
    <lineage>
        <taxon>Bacteria</taxon>
        <taxon>Pseudomonadati</taxon>
        <taxon>Thermodesulfobacteriota</taxon>
        <taxon>Desulfobaccia</taxon>
        <taxon>Desulfobaccales</taxon>
        <taxon>Desulfobaccaceae</taxon>
        <taxon>Desulfobacca</taxon>
    </lineage>
</organism>
<keyword evidence="2 4" id="KW-0689">Ribosomal protein</keyword>
<dbReference type="Gene3D" id="3.100.10.10">
    <property type="match status" value="1"/>
</dbReference>
<keyword evidence="3 4" id="KW-0687">Ribonucleoprotein</keyword>
<accession>A0A7C3SL97</accession>
<comment type="function">
    <text evidence="4">Binds to the 23S rRNA.</text>
</comment>
<gene>
    <name evidence="4" type="primary">rplO</name>
    <name evidence="8" type="ORF">ENV62_07425</name>
</gene>
<evidence type="ECO:0000313" key="8">
    <source>
        <dbReference type="EMBL" id="HGB15047.1"/>
    </source>
</evidence>